<feature type="domain" description="AMP-dependent synthetase/ligase" evidence="2">
    <location>
        <begin position="17"/>
        <end position="93"/>
    </location>
</feature>
<reference evidence="3 4" key="1">
    <citation type="submission" date="2024-04" db="EMBL/GenBank/DDBJ databases">
        <title>Genome assembly C_amara_ONT_v2.</title>
        <authorList>
            <person name="Yant L."/>
            <person name="Moore C."/>
            <person name="Slenker M."/>
        </authorList>
    </citation>
    <scope>NUCLEOTIDE SEQUENCE [LARGE SCALE GENOMIC DNA]</scope>
    <source>
        <tissue evidence="3">Leaf</tissue>
    </source>
</reference>
<proteinExistence type="predicted"/>
<accession>A0ABD1ATC0</accession>
<name>A0ABD1ATC0_CARAN</name>
<dbReference type="EMBL" id="JBANAX010000419">
    <property type="protein sequence ID" value="KAL1209391.1"/>
    <property type="molecule type" value="Genomic_DNA"/>
</dbReference>
<keyword evidence="1 3" id="KW-0436">Ligase</keyword>
<gene>
    <name evidence="3" type="ORF">V5N11_018430</name>
</gene>
<evidence type="ECO:0000313" key="4">
    <source>
        <dbReference type="Proteomes" id="UP001558713"/>
    </source>
</evidence>
<dbReference type="AlphaFoldDB" id="A0ABD1ATC0"/>
<dbReference type="GO" id="GO:0016874">
    <property type="term" value="F:ligase activity"/>
    <property type="evidence" value="ECO:0007669"/>
    <property type="project" value="UniProtKB-KW"/>
</dbReference>
<dbReference type="Pfam" id="PF00501">
    <property type="entry name" value="AMP-binding"/>
    <property type="match status" value="1"/>
</dbReference>
<dbReference type="Gene3D" id="3.40.50.980">
    <property type="match status" value="1"/>
</dbReference>
<sequence>MLYDPGKNSLWVRHCKEVTEGFLEKYPTVHIFQGYVLTESNGGGASADSVEDSRRYGTAGTLTADLEARIVDSNTGRFMGINQPGKLWLKGPSSYFKRFNLKMQMQY</sequence>
<evidence type="ECO:0000313" key="3">
    <source>
        <dbReference type="EMBL" id="KAL1209391.1"/>
    </source>
</evidence>
<dbReference type="InterPro" id="IPR000873">
    <property type="entry name" value="AMP-dep_synth/lig_dom"/>
</dbReference>
<dbReference type="SUPFAM" id="SSF56801">
    <property type="entry name" value="Acetyl-CoA synthetase-like"/>
    <property type="match status" value="1"/>
</dbReference>
<evidence type="ECO:0000256" key="1">
    <source>
        <dbReference type="ARBA" id="ARBA00022598"/>
    </source>
</evidence>
<dbReference type="PANTHER" id="PTHR24096:SF339">
    <property type="entry name" value="4-COUMARATE--COA LIGASE-LIKE 3-RELATED"/>
    <property type="match status" value="1"/>
</dbReference>
<organism evidence="3 4">
    <name type="scientific">Cardamine amara subsp. amara</name>
    <dbReference type="NCBI Taxonomy" id="228776"/>
    <lineage>
        <taxon>Eukaryota</taxon>
        <taxon>Viridiplantae</taxon>
        <taxon>Streptophyta</taxon>
        <taxon>Embryophyta</taxon>
        <taxon>Tracheophyta</taxon>
        <taxon>Spermatophyta</taxon>
        <taxon>Magnoliopsida</taxon>
        <taxon>eudicotyledons</taxon>
        <taxon>Gunneridae</taxon>
        <taxon>Pentapetalae</taxon>
        <taxon>rosids</taxon>
        <taxon>malvids</taxon>
        <taxon>Brassicales</taxon>
        <taxon>Brassicaceae</taxon>
        <taxon>Cardamineae</taxon>
        <taxon>Cardamine</taxon>
    </lineage>
</organism>
<comment type="caution">
    <text evidence="3">The sequence shown here is derived from an EMBL/GenBank/DDBJ whole genome shotgun (WGS) entry which is preliminary data.</text>
</comment>
<protein>
    <submittedName>
        <fullName evidence="3">OPC-6:CoA ligase</fullName>
    </submittedName>
</protein>
<evidence type="ECO:0000259" key="2">
    <source>
        <dbReference type="Pfam" id="PF00501"/>
    </source>
</evidence>
<dbReference type="PANTHER" id="PTHR24096">
    <property type="entry name" value="LONG-CHAIN-FATTY-ACID--COA LIGASE"/>
    <property type="match status" value="1"/>
</dbReference>
<dbReference type="Proteomes" id="UP001558713">
    <property type="component" value="Unassembled WGS sequence"/>
</dbReference>
<dbReference type="Gene3D" id="2.30.38.10">
    <property type="entry name" value="Luciferase, Domain 3"/>
    <property type="match status" value="1"/>
</dbReference>
<keyword evidence="4" id="KW-1185">Reference proteome</keyword>